<name>A0AA38BX70_TAXCH</name>
<reference evidence="2 3" key="1">
    <citation type="journal article" date="2021" name="Nat. Plants">
        <title>The Taxus genome provides insights into paclitaxel biosynthesis.</title>
        <authorList>
            <person name="Xiong X."/>
            <person name="Gou J."/>
            <person name="Liao Q."/>
            <person name="Li Y."/>
            <person name="Zhou Q."/>
            <person name="Bi G."/>
            <person name="Li C."/>
            <person name="Du R."/>
            <person name="Wang X."/>
            <person name="Sun T."/>
            <person name="Guo L."/>
            <person name="Liang H."/>
            <person name="Lu P."/>
            <person name="Wu Y."/>
            <person name="Zhang Z."/>
            <person name="Ro D.K."/>
            <person name="Shang Y."/>
            <person name="Huang S."/>
            <person name="Yan J."/>
        </authorList>
    </citation>
    <scope>NUCLEOTIDE SEQUENCE [LARGE SCALE GENOMIC DNA]</scope>
    <source>
        <strain evidence="2">Ta-2019</strain>
    </source>
</reference>
<feature type="region of interest" description="Disordered" evidence="1">
    <location>
        <begin position="44"/>
        <end position="67"/>
    </location>
</feature>
<dbReference type="EMBL" id="JAHRHJ020003813">
    <property type="protein sequence ID" value="KAH9289033.1"/>
    <property type="molecule type" value="Genomic_DNA"/>
</dbReference>
<sequence length="67" mass="7996">MCRLLNILQYQAWQIKRQSRKGKPFCVRPLPCCCMEEATWAQQQRPLQQPMPKKQLMPPPNETLQKQ</sequence>
<dbReference type="AlphaFoldDB" id="A0AA38BX70"/>
<comment type="caution">
    <text evidence="2">The sequence shown here is derived from an EMBL/GenBank/DDBJ whole genome shotgun (WGS) entry which is preliminary data.</text>
</comment>
<evidence type="ECO:0000313" key="3">
    <source>
        <dbReference type="Proteomes" id="UP000824469"/>
    </source>
</evidence>
<gene>
    <name evidence="2" type="ORF">KI387_033150</name>
</gene>
<dbReference type="Proteomes" id="UP000824469">
    <property type="component" value="Unassembled WGS sequence"/>
</dbReference>
<feature type="non-terminal residue" evidence="2">
    <location>
        <position position="67"/>
    </location>
</feature>
<protein>
    <submittedName>
        <fullName evidence="2">Uncharacterized protein</fullName>
    </submittedName>
</protein>
<organism evidence="2 3">
    <name type="scientific">Taxus chinensis</name>
    <name type="common">Chinese yew</name>
    <name type="synonym">Taxus wallichiana var. chinensis</name>
    <dbReference type="NCBI Taxonomy" id="29808"/>
    <lineage>
        <taxon>Eukaryota</taxon>
        <taxon>Viridiplantae</taxon>
        <taxon>Streptophyta</taxon>
        <taxon>Embryophyta</taxon>
        <taxon>Tracheophyta</taxon>
        <taxon>Spermatophyta</taxon>
        <taxon>Pinopsida</taxon>
        <taxon>Pinidae</taxon>
        <taxon>Conifers II</taxon>
        <taxon>Cupressales</taxon>
        <taxon>Taxaceae</taxon>
        <taxon>Taxus</taxon>
    </lineage>
</organism>
<feature type="compositionally biased region" description="Low complexity" evidence="1">
    <location>
        <begin position="44"/>
        <end position="56"/>
    </location>
</feature>
<keyword evidence="3" id="KW-1185">Reference proteome</keyword>
<proteinExistence type="predicted"/>
<evidence type="ECO:0000256" key="1">
    <source>
        <dbReference type="SAM" id="MobiDB-lite"/>
    </source>
</evidence>
<evidence type="ECO:0000313" key="2">
    <source>
        <dbReference type="EMBL" id="KAH9289033.1"/>
    </source>
</evidence>
<accession>A0AA38BX70</accession>